<dbReference type="PANTHER" id="PTHR34220">
    <property type="entry name" value="SENSOR HISTIDINE KINASE YPDA"/>
    <property type="match status" value="1"/>
</dbReference>
<sequence>MPLEEQVVEALGEGLVRVGEQQAVGEESLVHGLTLPAGDFGRRTGAEGGRDASLTASQATRTARVRHHDGVRGGRWWRRDHLGSEADRAAFRALHQASLASPALREGLTTASAERAIRHLRALLGTPALAITDTEAVLAWDGVGSHHLDQAAVVGLLAIEKGSTRTIDRGQLGCAVGGCPVRTGVVSPLVVDGRVLGTVQAFAPTPTAGLVRATEEVAEWVSGQLELAELDAHRNRLIEAEVRALRAQISPHFVYNSLNAIASFVRTDPDRARDLLVEFADFTRYSFRRHGEYTTLADELRSIERYLLLEQARFGDRLQVTLNIAPEVLPVVVPFLCIQPLVENAVRHGLEGADQAGHLTIVAHDRGHEAVLEVEDNGVGEDPEKVRRALAGDAELDSVGLGNVDARLRATFGDDYGLVVETAPGAGTKVIVRVPKFAPGVTA</sequence>
<reference evidence="2 3" key="1">
    <citation type="journal article" date="2019" name="Int. J. Syst. Evol. Microbiol.">
        <title>The Global Catalogue of Microorganisms (GCM) 10K type strain sequencing project: providing services to taxonomists for standard genome sequencing and annotation.</title>
        <authorList>
            <consortium name="The Broad Institute Genomics Platform"/>
            <consortium name="The Broad Institute Genome Sequencing Center for Infectious Disease"/>
            <person name="Wu L."/>
            <person name="Ma J."/>
        </authorList>
    </citation>
    <scope>NUCLEOTIDE SEQUENCE [LARGE SCALE GENOMIC DNA]</scope>
    <source>
        <strain evidence="2 3">JCM 14942</strain>
    </source>
</reference>
<name>A0ABN2ABE8_9ACTN</name>
<evidence type="ECO:0000313" key="3">
    <source>
        <dbReference type="Proteomes" id="UP001500842"/>
    </source>
</evidence>
<dbReference type="InterPro" id="IPR036890">
    <property type="entry name" value="HATPase_C_sf"/>
</dbReference>
<dbReference type="SUPFAM" id="SSF55874">
    <property type="entry name" value="ATPase domain of HSP90 chaperone/DNA topoisomerase II/histidine kinase"/>
    <property type="match status" value="1"/>
</dbReference>
<gene>
    <name evidence="2" type="ORF">GCM10009788_19180</name>
</gene>
<dbReference type="InterPro" id="IPR003594">
    <property type="entry name" value="HATPase_dom"/>
</dbReference>
<dbReference type="Pfam" id="PF02518">
    <property type="entry name" value="HATPase_c"/>
    <property type="match status" value="1"/>
</dbReference>
<evidence type="ECO:0000313" key="2">
    <source>
        <dbReference type="EMBL" id="GAA1514960.1"/>
    </source>
</evidence>
<evidence type="ECO:0000259" key="1">
    <source>
        <dbReference type="SMART" id="SM00387"/>
    </source>
</evidence>
<accession>A0ABN2ABE8</accession>
<dbReference type="SMART" id="SM00387">
    <property type="entry name" value="HATPase_c"/>
    <property type="match status" value="1"/>
</dbReference>
<dbReference type="Gene3D" id="3.30.565.10">
    <property type="entry name" value="Histidine kinase-like ATPase, C-terminal domain"/>
    <property type="match status" value="1"/>
</dbReference>
<dbReference type="InterPro" id="IPR050640">
    <property type="entry name" value="Bact_2-comp_sensor_kinase"/>
</dbReference>
<keyword evidence="2" id="KW-0418">Kinase</keyword>
<feature type="domain" description="Histidine kinase/HSP90-like ATPase" evidence="1">
    <location>
        <begin position="329"/>
        <end position="438"/>
    </location>
</feature>
<comment type="caution">
    <text evidence="2">The sequence shown here is derived from an EMBL/GenBank/DDBJ whole genome shotgun (WGS) entry which is preliminary data.</text>
</comment>
<dbReference type="EMBL" id="BAAAOR010000014">
    <property type="protein sequence ID" value="GAA1514960.1"/>
    <property type="molecule type" value="Genomic_DNA"/>
</dbReference>
<keyword evidence="3" id="KW-1185">Reference proteome</keyword>
<organism evidence="2 3">
    <name type="scientific">Nocardioides humi</name>
    <dbReference type="NCBI Taxonomy" id="449461"/>
    <lineage>
        <taxon>Bacteria</taxon>
        <taxon>Bacillati</taxon>
        <taxon>Actinomycetota</taxon>
        <taxon>Actinomycetes</taxon>
        <taxon>Propionibacteriales</taxon>
        <taxon>Nocardioidaceae</taxon>
        <taxon>Nocardioides</taxon>
    </lineage>
</organism>
<proteinExistence type="predicted"/>
<dbReference type="Proteomes" id="UP001500842">
    <property type="component" value="Unassembled WGS sequence"/>
</dbReference>
<dbReference type="Pfam" id="PF06580">
    <property type="entry name" value="His_kinase"/>
    <property type="match status" value="1"/>
</dbReference>
<dbReference type="GO" id="GO:0016301">
    <property type="term" value="F:kinase activity"/>
    <property type="evidence" value="ECO:0007669"/>
    <property type="project" value="UniProtKB-KW"/>
</dbReference>
<keyword evidence="2" id="KW-0808">Transferase</keyword>
<dbReference type="InterPro" id="IPR010559">
    <property type="entry name" value="Sig_transdc_His_kin_internal"/>
</dbReference>
<dbReference type="PANTHER" id="PTHR34220:SF7">
    <property type="entry name" value="SENSOR HISTIDINE KINASE YPDA"/>
    <property type="match status" value="1"/>
</dbReference>
<protein>
    <submittedName>
        <fullName evidence="2">Histidine kinase</fullName>
    </submittedName>
</protein>